<dbReference type="RefSeq" id="WP_084051043.1">
    <property type="nucleotide sequence ID" value="NZ_FWWU01000009.1"/>
</dbReference>
<sequence>MNERELDELFGRVREETPADAGAAERFLAWHRANLAEVPGASPPLRPLPAARRAVWWPALLASAAVLTGALMVRPSPELPTSAAYDAYQGVLGEGW</sequence>
<dbReference type="OrthoDB" id="71587at2"/>
<protein>
    <submittedName>
        <fullName evidence="1">Uncharacterized protein</fullName>
    </submittedName>
</protein>
<proteinExistence type="predicted"/>
<organism evidence="1 2">
    <name type="scientific">Deinococcus hopiensis KR-140</name>
    <dbReference type="NCBI Taxonomy" id="695939"/>
    <lineage>
        <taxon>Bacteria</taxon>
        <taxon>Thermotogati</taxon>
        <taxon>Deinococcota</taxon>
        <taxon>Deinococci</taxon>
        <taxon>Deinococcales</taxon>
        <taxon>Deinococcaceae</taxon>
        <taxon>Deinococcus</taxon>
    </lineage>
</organism>
<keyword evidence="2" id="KW-1185">Reference proteome</keyword>
<dbReference type="EMBL" id="FWWU01000009">
    <property type="protein sequence ID" value="SMB96239.1"/>
    <property type="molecule type" value="Genomic_DNA"/>
</dbReference>
<gene>
    <name evidence="1" type="ORF">SAMN00790413_03215</name>
</gene>
<reference evidence="1 2" key="1">
    <citation type="submission" date="2017-04" db="EMBL/GenBank/DDBJ databases">
        <authorList>
            <person name="Afonso C.L."/>
            <person name="Miller P.J."/>
            <person name="Scott M.A."/>
            <person name="Spackman E."/>
            <person name="Goraichik I."/>
            <person name="Dimitrov K.M."/>
            <person name="Suarez D.L."/>
            <person name="Swayne D.E."/>
        </authorList>
    </citation>
    <scope>NUCLEOTIDE SEQUENCE [LARGE SCALE GENOMIC DNA]</scope>
    <source>
        <strain evidence="1 2">KR-140</strain>
    </source>
</reference>
<dbReference type="STRING" id="695939.SAMN00790413_03215"/>
<dbReference type="Proteomes" id="UP000192582">
    <property type="component" value="Unassembled WGS sequence"/>
</dbReference>
<evidence type="ECO:0000313" key="2">
    <source>
        <dbReference type="Proteomes" id="UP000192582"/>
    </source>
</evidence>
<accession>A0A1W1VSB9</accession>
<evidence type="ECO:0000313" key="1">
    <source>
        <dbReference type="EMBL" id="SMB96239.1"/>
    </source>
</evidence>
<dbReference type="AlphaFoldDB" id="A0A1W1VSB9"/>
<name>A0A1W1VSB9_9DEIO</name>